<dbReference type="Proteomes" id="UP000492821">
    <property type="component" value="Unassembled WGS sequence"/>
</dbReference>
<evidence type="ECO:0000256" key="1">
    <source>
        <dbReference type="SAM" id="Phobius"/>
    </source>
</evidence>
<keyword evidence="2" id="KW-1185">Reference proteome</keyword>
<keyword evidence="1" id="KW-1133">Transmembrane helix</keyword>
<keyword evidence="1" id="KW-0812">Transmembrane</keyword>
<keyword evidence="1" id="KW-0472">Membrane</keyword>
<dbReference type="WBParaSite" id="Pan_g13628.t1">
    <property type="protein sequence ID" value="Pan_g13628.t1"/>
    <property type="gene ID" value="Pan_g13628"/>
</dbReference>
<evidence type="ECO:0000313" key="2">
    <source>
        <dbReference type="Proteomes" id="UP000492821"/>
    </source>
</evidence>
<name>A0A7E4ZRS0_PANRE</name>
<organism evidence="2 3">
    <name type="scientific">Panagrellus redivivus</name>
    <name type="common">Microworm</name>
    <dbReference type="NCBI Taxonomy" id="6233"/>
    <lineage>
        <taxon>Eukaryota</taxon>
        <taxon>Metazoa</taxon>
        <taxon>Ecdysozoa</taxon>
        <taxon>Nematoda</taxon>
        <taxon>Chromadorea</taxon>
        <taxon>Rhabditida</taxon>
        <taxon>Tylenchina</taxon>
        <taxon>Panagrolaimomorpha</taxon>
        <taxon>Panagrolaimoidea</taxon>
        <taxon>Panagrolaimidae</taxon>
        <taxon>Panagrellus</taxon>
    </lineage>
</organism>
<feature type="transmembrane region" description="Helical" evidence="1">
    <location>
        <begin position="174"/>
        <end position="197"/>
    </location>
</feature>
<dbReference type="AlphaFoldDB" id="A0A7E4ZRS0"/>
<reference evidence="3" key="2">
    <citation type="submission" date="2020-10" db="UniProtKB">
        <authorList>
            <consortium name="WormBaseParasite"/>
        </authorList>
    </citation>
    <scope>IDENTIFICATION</scope>
</reference>
<evidence type="ECO:0000313" key="3">
    <source>
        <dbReference type="WBParaSite" id="Pan_g13628.t1"/>
    </source>
</evidence>
<accession>A0A7E4ZRS0</accession>
<sequence>MIVPPAGFEYLIECPMSRPDGEVLGSVSFTFDNPLVNNQTLVFGTIDPIAHVVTYRKRYFTLGESDPRLPGVTTVSKVFPNGTVRVIPVERGAIPYHFPPLTPAPVFGTDGRILKFRLSWFHLVAPFRVKFPLIVSFLSNDMIAETTTTELPSTTEQFEVNTTTSKRHLLKEKWWLVVDIGSSFFMITSLISGFLIYQLLLFKTDQMAASTTLSAKASQSLTTSLDMQGSLVPSESQP</sequence>
<reference evidence="2" key="1">
    <citation type="journal article" date="2013" name="Genetics">
        <title>The draft genome and transcriptome of Panagrellus redivivus are shaped by the harsh demands of a free-living lifestyle.</title>
        <authorList>
            <person name="Srinivasan J."/>
            <person name="Dillman A.R."/>
            <person name="Macchietto M.G."/>
            <person name="Heikkinen L."/>
            <person name="Lakso M."/>
            <person name="Fracchia K.M."/>
            <person name="Antoshechkin I."/>
            <person name="Mortazavi A."/>
            <person name="Wong G."/>
            <person name="Sternberg P.W."/>
        </authorList>
    </citation>
    <scope>NUCLEOTIDE SEQUENCE [LARGE SCALE GENOMIC DNA]</scope>
    <source>
        <strain evidence="2">MT8872</strain>
    </source>
</reference>
<proteinExistence type="predicted"/>
<protein>
    <submittedName>
        <fullName evidence="3">Transmembrane protein</fullName>
    </submittedName>
</protein>